<organism evidence="8 9">
    <name type="scientific">Chromatocurvus halotolerans</name>
    <dbReference type="NCBI Taxonomy" id="1132028"/>
    <lineage>
        <taxon>Bacteria</taxon>
        <taxon>Pseudomonadati</taxon>
        <taxon>Pseudomonadota</taxon>
        <taxon>Gammaproteobacteria</taxon>
        <taxon>Cellvibrionales</taxon>
        <taxon>Halieaceae</taxon>
        <taxon>Chromatocurvus</taxon>
    </lineage>
</organism>
<evidence type="ECO:0000313" key="8">
    <source>
        <dbReference type="EMBL" id="TCO76748.1"/>
    </source>
</evidence>
<dbReference type="InterPro" id="IPR029063">
    <property type="entry name" value="SAM-dependent_MTases_sf"/>
</dbReference>
<evidence type="ECO:0000256" key="7">
    <source>
        <dbReference type="ARBA" id="ARBA00022694"/>
    </source>
</evidence>
<keyword evidence="7" id="KW-0819">tRNA processing</keyword>
<sequence>MQANSRPVSSRQQQVHQDLPRLVRRHLESRWQRPPHSLTSEVRDSLANALAQDSPLVLDSFCGTGHSTRLLARDHPDCTVIGVDKSAARLSRHGERDGDNYRLLRAQCEEVWAWLADQGVQLQAHYLLYPNPWPKPAQLKRRVQGHPGFPLLLKLGGRLELRCNWRVYAEEFGVALAIAGQRPAVAVVAVVDDGEPLSLFERKYRDSGHTLWRCTAQVTCHG</sequence>
<comment type="catalytic activity">
    <reaction evidence="1">
        <text>guanosine(46) in tRNA + S-adenosyl-L-methionine = N(7)-methylguanosine(46) in tRNA + S-adenosyl-L-homocysteine</text>
        <dbReference type="Rhea" id="RHEA:42708"/>
        <dbReference type="Rhea" id="RHEA-COMP:10188"/>
        <dbReference type="Rhea" id="RHEA-COMP:10189"/>
        <dbReference type="ChEBI" id="CHEBI:57856"/>
        <dbReference type="ChEBI" id="CHEBI:59789"/>
        <dbReference type="ChEBI" id="CHEBI:74269"/>
        <dbReference type="ChEBI" id="CHEBI:74480"/>
        <dbReference type="EC" id="2.1.1.33"/>
    </reaction>
</comment>
<dbReference type="InterPro" id="IPR003358">
    <property type="entry name" value="tRNA_(Gua-N-7)_MeTrfase_Trmb"/>
</dbReference>
<protein>
    <recommendedName>
        <fullName evidence="3">tRNA (guanine(46)-N(7))-methyltransferase</fullName>
        <ecNumber evidence="3">2.1.1.33</ecNumber>
    </recommendedName>
</protein>
<comment type="caution">
    <text evidence="8">The sequence shown here is derived from an EMBL/GenBank/DDBJ whole genome shotgun (WGS) entry which is preliminary data.</text>
</comment>
<evidence type="ECO:0000256" key="4">
    <source>
        <dbReference type="ARBA" id="ARBA00022603"/>
    </source>
</evidence>
<keyword evidence="6" id="KW-0949">S-adenosyl-L-methionine</keyword>
<comment type="function">
    <text evidence="2">Catalyzes the formation of N(7)-methylguanine at position 46 (m7G46) in tRNA.</text>
</comment>
<keyword evidence="4 8" id="KW-0489">Methyltransferase</keyword>
<evidence type="ECO:0000256" key="1">
    <source>
        <dbReference type="ARBA" id="ARBA00000142"/>
    </source>
</evidence>
<dbReference type="CDD" id="cd02440">
    <property type="entry name" value="AdoMet_MTases"/>
    <property type="match status" value="1"/>
</dbReference>
<dbReference type="GO" id="GO:0008176">
    <property type="term" value="F:tRNA (guanine(46)-N7)-methyltransferase activity"/>
    <property type="evidence" value="ECO:0007669"/>
    <property type="project" value="UniProtKB-EC"/>
</dbReference>
<dbReference type="PROSITE" id="PS51625">
    <property type="entry name" value="SAM_MT_TRMB"/>
    <property type="match status" value="1"/>
</dbReference>
<evidence type="ECO:0000256" key="6">
    <source>
        <dbReference type="ARBA" id="ARBA00022691"/>
    </source>
</evidence>
<dbReference type="SUPFAM" id="SSF53335">
    <property type="entry name" value="S-adenosyl-L-methionine-dependent methyltransferases"/>
    <property type="match status" value="1"/>
</dbReference>
<dbReference type="Pfam" id="PF02390">
    <property type="entry name" value="Methyltransf_4"/>
    <property type="match status" value="1"/>
</dbReference>
<name>A0A4R2L2G2_9GAMM</name>
<dbReference type="EMBL" id="SLWX01000004">
    <property type="protein sequence ID" value="TCO76748.1"/>
    <property type="molecule type" value="Genomic_DNA"/>
</dbReference>
<dbReference type="Proteomes" id="UP000294980">
    <property type="component" value="Unassembled WGS sequence"/>
</dbReference>
<evidence type="ECO:0000256" key="5">
    <source>
        <dbReference type="ARBA" id="ARBA00022679"/>
    </source>
</evidence>
<dbReference type="Gene3D" id="3.40.50.150">
    <property type="entry name" value="Vaccinia Virus protein VP39"/>
    <property type="match status" value="1"/>
</dbReference>
<keyword evidence="5" id="KW-0808">Transferase</keyword>
<evidence type="ECO:0000256" key="3">
    <source>
        <dbReference type="ARBA" id="ARBA00011977"/>
    </source>
</evidence>
<accession>A0A4R2L2G2</accession>
<reference evidence="8 9" key="1">
    <citation type="submission" date="2019-03" db="EMBL/GenBank/DDBJ databases">
        <title>Genomic Encyclopedia of Type Strains, Phase IV (KMG-IV): sequencing the most valuable type-strain genomes for metagenomic binning, comparative biology and taxonomic classification.</title>
        <authorList>
            <person name="Goeker M."/>
        </authorList>
    </citation>
    <scope>NUCLEOTIDE SEQUENCE [LARGE SCALE GENOMIC DNA]</scope>
    <source>
        <strain evidence="8 9">DSM 23344</strain>
    </source>
</reference>
<dbReference type="OrthoDB" id="9809889at2"/>
<proteinExistence type="predicted"/>
<keyword evidence="9" id="KW-1185">Reference proteome</keyword>
<evidence type="ECO:0000256" key="2">
    <source>
        <dbReference type="ARBA" id="ARBA00003015"/>
    </source>
</evidence>
<dbReference type="AlphaFoldDB" id="A0A4R2L2G2"/>
<dbReference type="EC" id="2.1.1.33" evidence="3"/>
<evidence type="ECO:0000313" key="9">
    <source>
        <dbReference type="Proteomes" id="UP000294980"/>
    </source>
</evidence>
<gene>
    <name evidence="8" type="ORF">EV688_104203</name>
</gene>